<evidence type="ECO:0000259" key="1">
    <source>
        <dbReference type="Pfam" id="PF05685"/>
    </source>
</evidence>
<protein>
    <submittedName>
        <fullName evidence="2">Uma2 family endonuclease</fullName>
    </submittedName>
</protein>
<accession>A0ABZ1WEP4</accession>
<keyword evidence="3" id="KW-1185">Reference proteome</keyword>
<dbReference type="Gene3D" id="3.90.1570.10">
    <property type="entry name" value="tt1808, chain A"/>
    <property type="match status" value="1"/>
</dbReference>
<sequence>MQTTDGKIIMAPQGISRWKVVLRAAPQIEAQLAGRGEILSDVAVDLPSVPGGLAPALAVVAPGAGPDRRGRYRGRDLEAVLEVLPRADQGDEFARTLRAHAECGIPLYVVVDPVEAVCTVHSDPQRTGAYREAERVPFGNDLYLPLADRTLVIETTGFPVEGARPGPTPGA</sequence>
<dbReference type="EMBL" id="CP108482">
    <property type="protein sequence ID" value="WUS59333.1"/>
    <property type="molecule type" value="Genomic_DNA"/>
</dbReference>
<keyword evidence="2" id="KW-0378">Hydrolase</keyword>
<reference evidence="2 3" key="1">
    <citation type="submission" date="2022-10" db="EMBL/GenBank/DDBJ databases">
        <title>The complete genomes of actinobacterial strains from the NBC collection.</title>
        <authorList>
            <person name="Joergensen T.S."/>
            <person name="Alvarez Arevalo M."/>
            <person name="Sterndorff E.B."/>
            <person name="Faurdal D."/>
            <person name="Vuksanovic O."/>
            <person name="Mourched A.-S."/>
            <person name="Charusanti P."/>
            <person name="Shaw S."/>
            <person name="Blin K."/>
            <person name="Weber T."/>
        </authorList>
    </citation>
    <scope>NUCLEOTIDE SEQUENCE [LARGE SCALE GENOMIC DNA]</scope>
    <source>
        <strain evidence="2 3">NBC_01247</strain>
    </source>
</reference>
<dbReference type="PANTHER" id="PTHR35400">
    <property type="entry name" value="SLR1083 PROTEIN"/>
    <property type="match status" value="1"/>
</dbReference>
<evidence type="ECO:0000313" key="3">
    <source>
        <dbReference type="Proteomes" id="UP001432014"/>
    </source>
</evidence>
<dbReference type="Proteomes" id="UP001432014">
    <property type="component" value="Chromosome"/>
</dbReference>
<dbReference type="InterPro" id="IPR012296">
    <property type="entry name" value="Nuclease_put_TT1808"/>
</dbReference>
<proteinExistence type="predicted"/>
<name>A0ABZ1WEP4_9ACTN</name>
<dbReference type="Pfam" id="PF05685">
    <property type="entry name" value="Uma2"/>
    <property type="match status" value="1"/>
</dbReference>
<evidence type="ECO:0000313" key="2">
    <source>
        <dbReference type="EMBL" id="WUS59333.1"/>
    </source>
</evidence>
<dbReference type="GO" id="GO:0004519">
    <property type="term" value="F:endonuclease activity"/>
    <property type="evidence" value="ECO:0007669"/>
    <property type="project" value="UniProtKB-KW"/>
</dbReference>
<gene>
    <name evidence="2" type="ORF">OG469_29805</name>
</gene>
<keyword evidence="2" id="KW-0540">Nuclease</keyword>
<keyword evidence="2" id="KW-0255">Endonuclease</keyword>
<dbReference type="RefSeq" id="WP_329494573.1">
    <property type="nucleotide sequence ID" value="NZ_CP108460.1"/>
</dbReference>
<dbReference type="InterPro" id="IPR008538">
    <property type="entry name" value="Uma2"/>
</dbReference>
<feature type="domain" description="Putative restriction endonuclease" evidence="1">
    <location>
        <begin position="5"/>
        <end position="145"/>
    </location>
</feature>
<organism evidence="2 3">
    <name type="scientific">Kitasatospora herbaricolor</name>
    <dbReference type="NCBI Taxonomy" id="68217"/>
    <lineage>
        <taxon>Bacteria</taxon>
        <taxon>Bacillati</taxon>
        <taxon>Actinomycetota</taxon>
        <taxon>Actinomycetes</taxon>
        <taxon>Kitasatosporales</taxon>
        <taxon>Streptomycetaceae</taxon>
        <taxon>Kitasatospora</taxon>
    </lineage>
</organism>
<dbReference type="PANTHER" id="PTHR35400:SF3">
    <property type="entry name" value="SLL1072 PROTEIN"/>
    <property type="match status" value="1"/>
</dbReference>